<feature type="transmembrane region" description="Helical" evidence="9">
    <location>
        <begin position="43"/>
        <end position="61"/>
    </location>
</feature>
<keyword evidence="7 9" id="KW-0472">Membrane</keyword>
<evidence type="ECO:0000256" key="7">
    <source>
        <dbReference type="ARBA" id="ARBA00023136"/>
    </source>
</evidence>
<feature type="transmembrane region" description="Helical" evidence="9">
    <location>
        <begin position="82"/>
        <end position="107"/>
    </location>
</feature>
<feature type="transmembrane region" description="Helical" evidence="9">
    <location>
        <begin position="375"/>
        <end position="394"/>
    </location>
</feature>
<keyword evidence="4 9" id="KW-0812">Transmembrane</keyword>
<proteinExistence type="inferred from homology"/>
<accession>A0A8T3D7N9</accession>
<feature type="transmembrane region" description="Helical" evidence="9">
    <location>
        <begin position="495"/>
        <end position="518"/>
    </location>
</feature>
<name>A0A8T3D7N9_9TELE</name>
<evidence type="ECO:0000256" key="4">
    <source>
        <dbReference type="ARBA" id="ARBA00022692"/>
    </source>
</evidence>
<evidence type="ECO:0000313" key="10">
    <source>
        <dbReference type="EMBL" id="KAI1892741.1"/>
    </source>
</evidence>
<feature type="transmembrane region" description="Helical" evidence="9">
    <location>
        <begin position="471"/>
        <end position="489"/>
    </location>
</feature>
<dbReference type="PANTHER" id="PTHR13117:SF5">
    <property type="entry name" value="PROTEIN RFT1 HOMOLOG"/>
    <property type="match status" value="1"/>
</dbReference>
<keyword evidence="5" id="KW-0256">Endoplasmic reticulum</keyword>
<feature type="transmembrane region" description="Helical" evidence="9">
    <location>
        <begin position="12"/>
        <end position="31"/>
    </location>
</feature>
<feature type="transmembrane region" description="Helical" evidence="9">
    <location>
        <begin position="406"/>
        <end position="425"/>
    </location>
</feature>
<evidence type="ECO:0000256" key="2">
    <source>
        <dbReference type="ARBA" id="ARBA00004922"/>
    </source>
</evidence>
<dbReference type="EMBL" id="JAERUA010000012">
    <property type="protein sequence ID" value="KAI1892741.1"/>
    <property type="molecule type" value="Genomic_DNA"/>
</dbReference>
<feature type="transmembrane region" description="Helical" evidence="9">
    <location>
        <begin position="332"/>
        <end position="355"/>
    </location>
</feature>
<keyword evidence="11" id="KW-1185">Reference proteome</keyword>
<evidence type="ECO:0000256" key="8">
    <source>
        <dbReference type="ARBA" id="ARBA00045912"/>
    </source>
</evidence>
<evidence type="ECO:0000256" key="1">
    <source>
        <dbReference type="ARBA" id="ARBA00004477"/>
    </source>
</evidence>
<dbReference type="PANTHER" id="PTHR13117">
    <property type="entry name" value="ENDOPLASMIC RETICULUM MULTISPAN TRANSMEMBRANE PROTEIN-RELATED"/>
    <property type="match status" value="1"/>
</dbReference>
<feature type="transmembrane region" description="Helical" evidence="9">
    <location>
        <begin position="153"/>
        <end position="173"/>
    </location>
</feature>
<reference evidence="10" key="1">
    <citation type="submission" date="2021-01" db="EMBL/GenBank/DDBJ databases">
        <authorList>
            <person name="Zahm M."/>
            <person name="Roques C."/>
            <person name="Cabau C."/>
            <person name="Klopp C."/>
            <person name="Donnadieu C."/>
            <person name="Jouanno E."/>
            <person name="Lampietro C."/>
            <person name="Louis A."/>
            <person name="Herpin A."/>
            <person name="Echchiki A."/>
            <person name="Berthelot C."/>
            <person name="Parey E."/>
            <person name="Roest-Crollius H."/>
            <person name="Braasch I."/>
            <person name="Postlethwait J."/>
            <person name="Bobe J."/>
            <person name="Montfort J."/>
            <person name="Bouchez O."/>
            <person name="Begum T."/>
            <person name="Mejri S."/>
            <person name="Adams A."/>
            <person name="Chen W.-J."/>
            <person name="Guiguen Y."/>
        </authorList>
    </citation>
    <scope>NUCLEOTIDE SEQUENCE</scope>
    <source>
        <tissue evidence="10">Blood</tissue>
    </source>
</reference>
<feature type="transmembrane region" description="Helical" evidence="9">
    <location>
        <begin position="119"/>
        <end position="141"/>
    </location>
</feature>
<dbReference type="GO" id="GO:0005789">
    <property type="term" value="C:endoplasmic reticulum membrane"/>
    <property type="evidence" value="ECO:0007669"/>
    <property type="project" value="UniProtKB-SubCell"/>
</dbReference>
<gene>
    <name evidence="10" type="ORF">AGOR_G00136660</name>
</gene>
<comment type="caution">
    <text evidence="10">The sequence shown here is derived from an EMBL/GenBank/DDBJ whole genome shotgun (WGS) entry which is preliminary data.</text>
</comment>
<comment type="subcellular location">
    <subcellularLocation>
        <location evidence="1 9">Endoplasmic reticulum membrane</location>
        <topology evidence="1 9">Multi-pass membrane protein</topology>
    </subcellularLocation>
</comment>
<keyword evidence="6 9" id="KW-1133">Transmembrane helix</keyword>
<protein>
    <recommendedName>
        <fullName evidence="9">Protein RFT1 homolog</fullName>
    </recommendedName>
</protein>
<evidence type="ECO:0000256" key="5">
    <source>
        <dbReference type="ARBA" id="ARBA00022824"/>
    </source>
</evidence>
<evidence type="ECO:0000256" key="3">
    <source>
        <dbReference type="ARBA" id="ARBA00010288"/>
    </source>
</evidence>
<evidence type="ECO:0000256" key="6">
    <source>
        <dbReference type="ARBA" id="ARBA00022989"/>
    </source>
</evidence>
<dbReference type="GO" id="GO:0006488">
    <property type="term" value="P:dolichol-linked oligosaccharide biosynthetic process"/>
    <property type="evidence" value="ECO:0007669"/>
    <property type="project" value="InterPro"/>
</dbReference>
<dbReference type="OrthoDB" id="9979195at2759"/>
<dbReference type="Pfam" id="PF04506">
    <property type="entry name" value="Rft-1"/>
    <property type="match status" value="1"/>
</dbReference>
<evidence type="ECO:0000256" key="9">
    <source>
        <dbReference type="RuleBase" id="RU365067"/>
    </source>
</evidence>
<dbReference type="InterPro" id="IPR007594">
    <property type="entry name" value="RFT1"/>
</dbReference>
<dbReference type="GO" id="GO:0034203">
    <property type="term" value="P:glycolipid translocation"/>
    <property type="evidence" value="ECO:0007669"/>
    <property type="project" value="TreeGrafter"/>
</dbReference>
<comment type="function">
    <text evidence="8 9">Intramembrane glycolipid transporter that operates in the biosynthetic pathway of dolichol-linked oligosaccharides, the glycan precursors employed in protein asparagine (N)-glycosylation. The sequential addition of sugars to dolichol pyrophosphate produces dolichol-linked oligosaccharides containing fourteen sugars, including two GlcNAcs, nine mannoses and three glucoses. Once assembled, the oligosaccharide is transferred from the lipid to nascent proteins by oligosaccharyltransferases. The assembly of dolichol-linked oligosaccharides begins on the cytosolic side of the endoplasmic reticulum membrane and finishes in its lumen. RFT1 could mediate the translocation of the cytosolically oriented intermediate DolPP-GlcNAc2Man5, produced by ALG11, into the ER lumen where dolichol-linked oligosaccharides assembly continues. However, the intramembrane lipid transporter activity could not be confirmed in vitro.</text>
</comment>
<feature type="transmembrane region" description="Helical" evidence="9">
    <location>
        <begin position="179"/>
        <end position="202"/>
    </location>
</feature>
<dbReference type="Proteomes" id="UP000829720">
    <property type="component" value="Unassembled WGS sequence"/>
</dbReference>
<sequence length="540" mass="61015">MSAKDVLKHATTLASYNVLLQVMFRVLTFLLNAFTLRFVSKELIGVVNVRLTLLYSTLVFLSREAFRRACLSSKAEHNWRQVINLLWLTVPLGVLWASVLGCVWLWLLEAPDPQAIPHYGPAVCLFALAALQELLAEPLWVLAQAHMFVRLKVVAESLAMVARCVLTMVLVVWSPQWGLYIFSAAQLVYTGILVLCYAAFFLRFLSCGEAERQSFPLRSMGDLLPSRVGDEQSIVNWKLARLTWSFFKQSFLKQILTEGERYVMTFLNVLNFGDQGVYDIVNNLGSMVARFVFLPIEESFYIFFAKVLERGREVRHQKQEEVAMAAEVLECLLKFVLVIGLIITVFGYAYSYLALDLYGGSLLSSGTGPSLLRWYSGYVLLLAINGVTECFTFAAMSKEEVDRYNVVMLALSVSFLILSYFLTWWQGSVGFILANCLNMGLRIVHSLLFIHRYFLRSPWAPLRGLRPSPMVLLALGLSAVLTAFSEGVFCCDRGWLFRLVHVGVGATCLLGVLATILFTETRLVHFIRTQLLSHYTKKET</sequence>
<comment type="similarity">
    <text evidence="3 9">Belongs to the RFT1 family.</text>
</comment>
<evidence type="ECO:0000313" key="11">
    <source>
        <dbReference type="Proteomes" id="UP000829720"/>
    </source>
</evidence>
<comment type="pathway">
    <text evidence="2">Protein modification; protein glycosylation.</text>
</comment>
<organism evidence="10 11">
    <name type="scientific">Albula goreensis</name>
    <dbReference type="NCBI Taxonomy" id="1534307"/>
    <lineage>
        <taxon>Eukaryota</taxon>
        <taxon>Metazoa</taxon>
        <taxon>Chordata</taxon>
        <taxon>Craniata</taxon>
        <taxon>Vertebrata</taxon>
        <taxon>Euteleostomi</taxon>
        <taxon>Actinopterygii</taxon>
        <taxon>Neopterygii</taxon>
        <taxon>Teleostei</taxon>
        <taxon>Albuliformes</taxon>
        <taxon>Albulidae</taxon>
        <taxon>Albula</taxon>
    </lineage>
</organism>
<dbReference type="AlphaFoldDB" id="A0A8T3D7N9"/>